<feature type="compositionally biased region" description="Low complexity" evidence="2">
    <location>
        <begin position="155"/>
        <end position="165"/>
    </location>
</feature>
<feature type="region of interest" description="Disordered" evidence="2">
    <location>
        <begin position="155"/>
        <end position="195"/>
    </location>
</feature>
<evidence type="ECO:0000313" key="4">
    <source>
        <dbReference type="EMBL" id="KAK7196215.1"/>
    </source>
</evidence>
<feature type="compositionally biased region" description="Low complexity" evidence="2">
    <location>
        <begin position="663"/>
        <end position="675"/>
    </location>
</feature>
<feature type="region of interest" description="Disordered" evidence="2">
    <location>
        <begin position="511"/>
        <end position="572"/>
    </location>
</feature>
<dbReference type="SMART" id="SM00456">
    <property type="entry name" value="WW"/>
    <property type="match status" value="1"/>
</dbReference>
<dbReference type="InterPro" id="IPR036020">
    <property type="entry name" value="WW_dom_sf"/>
</dbReference>
<feature type="region of interest" description="Disordered" evidence="2">
    <location>
        <begin position="1265"/>
        <end position="1318"/>
    </location>
</feature>
<feature type="region of interest" description="Disordered" evidence="2">
    <location>
        <begin position="971"/>
        <end position="1007"/>
    </location>
</feature>
<feature type="compositionally biased region" description="Low complexity" evidence="2">
    <location>
        <begin position="980"/>
        <end position="1000"/>
    </location>
</feature>
<feature type="compositionally biased region" description="Low complexity" evidence="2">
    <location>
        <begin position="909"/>
        <end position="926"/>
    </location>
</feature>
<feature type="compositionally biased region" description="Low complexity" evidence="2">
    <location>
        <begin position="1073"/>
        <end position="1086"/>
    </location>
</feature>
<keyword evidence="1" id="KW-0175">Coiled coil</keyword>
<feature type="domain" description="WW" evidence="3">
    <location>
        <begin position="64"/>
        <end position="97"/>
    </location>
</feature>
<feature type="region of interest" description="Disordered" evidence="2">
    <location>
        <begin position="1064"/>
        <end position="1086"/>
    </location>
</feature>
<evidence type="ECO:0000256" key="2">
    <source>
        <dbReference type="SAM" id="MobiDB-lite"/>
    </source>
</evidence>
<proteinExistence type="predicted"/>
<feature type="coiled-coil region" evidence="1">
    <location>
        <begin position="228"/>
        <end position="271"/>
    </location>
</feature>
<dbReference type="Gene3D" id="3.30.1470.10">
    <property type="entry name" value="Photosystem I PsaD, reaction center subunit II"/>
    <property type="match status" value="1"/>
</dbReference>
<accession>A0AAW0ER72</accession>
<feature type="compositionally biased region" description="Low complexity" evidence="2">
    <location>
        <begin position="112"/>
        <end position="130"/>
    </location>
</feature>
<name>A0AAW0ER72_9TRYP</name>
<feature type="coiled-coil region" evidence="1">
    <location>
        <begin position="729"/>
        <end position="756"/>
    </location>
</feature>
<feature type="region of interest" description="Disordered" evidence="2">
    <location>
        <begin position="1012"/>
        <end position="1031"/>
    </location>
</feature>
<gene>
    <name evidence="4" type="ORF">NESM_000557000</name>
</gene>
<dbReference type="SUPFAM" id="SSF51045">
    <property type="entry name" value="WW domain"/>
    <property type="match status" value="1"/>
</dbReference>
<feature type="compositionally biased region" description="Low complexity" evidence="2">
    <location>
        <begin position="1265"/>
        <end position="1275"/>
    </location>
</feature>
<organism evidence="4 5">
    <name type="scientific">Novymonas esmeraldas</name>
    <dbReference type="NCBI Taxonomy" id="1808958"/>
    <lineage>
        <taxon>Eukaryota</taxon>
        <taxon>Discoba</taxon>
        <taxon>Euglenozoa</taxon>
        <taxon>Kinetoplastea</taxon>
        <taxon>Metakinetoplastina</taxon>
        <taxon>Trypanosomatida</taxon>
        <taxon>Trypanosomatidae</taxon>
        <taxon>Novymonas</taxon>
    </lineage>
</organism>
<evidence type="ECO:0000256" key="1">
    <source>
        <dbReference type="SAM" id="Coils"/>
    </source>
</evidence>
<sequence length="1360" mass="143252">MNDIPSAGEVFRGEDGTVSTILPTNYGQDYEASDGELEEYAEYIGINPASEPALMWIAKEGLRAALPDGWRACQTDDNEVYYFNFQSGESLWDHPMDDHYKTKVAQERARRSGATATTTPNTNTSSAVRAAPAAAVTGSTKAIADSLFLRPSAAGAPGRAPAPLAGSGGGGTPAVGGRPPVASATDGASAPRAPPDVSDILALATAAPPLSTAIGVGRSTAPAGPARLKDAEAALRKRLEESNEAQTRALRIELDKKADAERQRLAEARATLQKDLDAAWEQEKAGASPTAAGTSTQRRLALAREVKQVEESWRTRLHEVGTRVRELQQQVEAKQQTLQATAQQSPEELRKAMEARNAAEVAQLRQTKKKESDVAIANARAAHASALADQQGRTRAAIAAAESAADADLATKVQARQAQNAAMLAALRTAVESKQADLAEKERAAAAAVTSVTATAPAPAAAGAAAPSAADDAAVAAAEAAAEAEVAEAKKASAAATAQLRAELSAKRSETEAALKALQQQQQQQQSRSSRASSSTSSPTANVHSPATGFSAHGVSPADQAKLEEEDQKLRDEADRAARVFEEETRVMVENRRAGRPLMAAPPAEAAVSVSPEAIASLARTAAQEQRTRDSENTRHSMAMKQLEAKHDQAVRALRAQQDKTLAATSSSASSSSSAFNPRQHPSFSAQLAVRKRVWLRDHPPPMTEMPTLPPVPAMPVATMQSNMADVRVPDEEEQAKRIKSRLAAVREEVQQQHDAESQLLRKTREAELETWRVTYRSSRVAEVEKAVAAVRAEAAAAAAAAAAAEAERRKAAQLRAQQQNAVAAAAAAAATRGDERVDELQAELQALAGAAAAADAQHERQIRTSEARIAELEALLAELRTQEQHESEVKAMLLRQPQRTVTSSSVLGTAPTASTPTSASTAAGTRSDGLYIEDGEAAAEEAALRARWTALLKALRAAVLREMESYEVALDESQPQQPTSAAAAGARAGGATTSSGSARWGAPVHTASTPANVSGFLPPPAPSQPVATAVGGGAPAVHTAVGSGQVSLSSAAAPLSCYTTPIQRQTRDHDSSVAAPSTALAASSAPQLHLVDARRGSHVAPPVQRPLLSPSPQPHPTWFDASGLSAADVAGAAALRGGYHDLYRSGQRSPAPADYHRDGGAGEEARVRHHAAHLAALQQLVRAGRRDLQQRRREMELLREEWRADQSICKQSGDRAQARQLRGVKAELEARARELNEDVLRLKEMHDAVREEVRHLRQWMSLRQQQPAGPALSAAGGGDSTRMAGLSSAAWGSDSLAARTTSPSVRRGDGDGAPTATASVSEDVLDLLRSMMIRTERLEELLRWSRVGGDASAAAAPSV</sequence>
<feature type="region of interest" description="Disordered" evidence="2">
    <location>
        <begin position="104"/>
        <end position="130"/>
    </location>
</feature>
<reference evidence="4 5" key="1">
    <citation type="journal article" date="2021" name="MBio">
        <title>A New Model Trypanosomatid, Novymonas esmeraldas: Genomic Perception of Its 'Candidatus Pandoraea novymonadis' Endosymbiont.</title>
        <authorList>
            <person name="Zakharova A."/>
            <person name="Saura A."/>
            <person name="Butenko A."/>
            <person name="Podesvova L."/>
            <person name="Warmusova S."/>
            <person name="Kostygov A.Y."/>
            <person name="Nenarokova A."/>
            <person name="Lukes J."/>
            <person name="Opperdoes F.R."/>
            <person name="Yurchenko V."/>
        </authorList>
    </citation>
    <scope>NUCLEOTIDE SEQUENCE [LARGE SCALE GENOMIC DNA]</scope>
    <source>
        <strain evidence="4 5">E262AT.01</strain>
    </source>
</reference>
<protein>
    <submittedName>
        <fullName evidence="4">WW domain containing protein</fullName>
    </submittedName>
</protein>
<dbReference type="PROSITE" id="PS50020">
    <property type="entry name" value="WW_DOMAIN_2"/>
    <property type="match status" value="1"/>
</dbReference>
<feature type="region of interest" description="Disordered" evidence="2">
    <location>
        <begin position="658"/>
        <end position="683"/>
    </location>
</feature>
<feature type="coiled-coil region" evidence="1">
    <location>
        <begin position="317"/>
        <end position="344"/>
    </location>
</feature>
<feature type="region of interest" description="Disordered" evidence="2">
    <location>
        <begin position="901"/>
        <end position="926"/>
    </location>
</feature>
<evidence type="ECO:0000259" key="3">
    <source>
        <dbReference type="PROSITE" id="PS50020"/>
    </source>
</evidence>
<evidence type="ECO:0000313" key="5">
    <source>
        <dbReference type="Proteomes" id="UP001430356"/>
    </source>
</evidence>
<dbReference type="PANTHER" id="PTHR21715:SF3">
    <property type="entry name" value="WW DOMAIN-CONTAINING PROTEIN"/>
    <property type="match status" value="1"/>
</dbReference>
<dbReference type="Proteomes" id="UP001430356">
    <property type="component" value="Unassembled WGS sequence"/>
</dbReference>
<dbReference type="CDD" id="cd00201">
    <property type="entry name" value="WW"/>
    <property type="match status" value="1"/>
</dbReference>
<feature type="compositionally biased region" description="Low complexity" evidence="2">
    <location>
        <begin position="519"/>
        <end position="538"/>
    </location>
</feature>
<feature type="coiled-coil region" evidence="1">
    <location>
        <begin position="1182"/>
        <end position="1253"/>
    </location>
</feature>
<feature type="coiled-coil region" evidence="1">
    <location>
        <begin position="788"/>
        <end position="890"/>
    </location>
</feature>
<dbReference type="PANTHER" id="PTHR21715">
    <property type="entry name" value="RH04127P"/>
    <property type="match status" value="1"/>
</dbReference>
<dbReference type="InterPro" id="IPR001202">
    <property type="entry name" value="WW_dom"/>
</dbReference>
<comment type="caution">
    <text evidence="4">The sequence shown here is derived from an EMBL/GenBank/DDBJ whole genome shotgun (WGS) entry which is preliminary data.</text>
</comment>
<dbReference type="EMBL" id="JAECZO010000071">
    <property type="protein sequence ID" value="KAK7196215.1"/>
    <property type="molecule type" value="Genomic_DNA"/>
</dbReference>
<dbReference type="Pfam" id="PF00397">
    <property type="entry name" value="WW"/>
    <property type="match status" value="1"/>
</dbReference>
<dbReference type="InterPro" id="IPR053233">
    <property type="entry name" value="ABRA-related"/>
</dbReference>
<keyword evidence="5" id="KW-1185">Reference proteome</keyword>